<evidence type="ECO:0000313" key="4">
    <source>
        <dbReference type="Proteomes" id="UP000190962"/>
    </source>
</evidence>
<reference evidence="1 3" key="1">
    <citation type="journal article" date="2014" name="BMC Genomics">
        <title>The genome of the intracellular bacterium of the coastal bivalve, Solemya velum: a blueprint for thriving in and out of symbiosis.</title>
        <authorList>
            <person name="Dmytrenko O."/>
            <person name="Russell S.L."/>
            <person name="Loo W.T."/>
            <person name="Fontanez K.M."/>
            <person name="Liao L."/>
            <person name="Roeselers G."/>
            <person name="Sharma R."/>
            <person name="Stewart F.J."/>
            <person name="Newton I.L."/>
            <person name="Woyke T."/>
            <person name="Wu D."/>
            <person name="Lang J.M."/>
            <person name="Eisen J.A."/>
            <person name="Cavanaugh C.M."/>
        </authorList>
    </citation>
    <scope>NUCLEOTIDE SEQUENCE [LARGE SCALE GENOMIC DNA]</scope>
    <source>
        <strain evidence="1 3">WH</strain>
    </source>
</reference>
<dbReference type="Proteomes" id="UP000190962">
    <property type="component" value="Unassembled WGS sequence"/>
</dbReference>
<evidence type="ECO:0000313" key="2">
    <source>
        <dbReference type="EMBL" id="OOY34663.1"/>
    </source>
</evidence>
<comment type="caution">
    <text evidence="1">The sequence shown here is derived from an EMBL/GenBank/DDBJ whole genome shotgun (WGS) entry which is preliminary data.</text>
</comment>
<proteinExistence type="predicted"/>
<sequence length="114" mass="12826">MRVNFKTSLLEESVEELKQSLKREIEQMDHAALPLQQGMSQSSYVSDSPFSVVVLELHRSDEEIRLKAGIFFAGIISGSCCADDPTPCDELTEYCELEFLINPDDGEAEIRLLE</sequence>
<dbReference type="Proteomes" id="UP000030856">
    <property type="component" value="Unassembled WGS sequence"/>
</dbReference>
<keyword evidence="3" id="KW-1185">Reference proteome</keyword>
<name>A0A0B0HAV7_SOVGS</name>
<evidence type="ECO:0000313" key="3">
    <source>
        <dbReference type="Proteomes" id="UP000030856"/>
    </source>
</evidence>
<dbReference type="AlphaFoldDB" id="A0A0B0HAV7"/>
<reference evidence="2 4" key="2">
    <citation type="submission" date="2016-11" db="EMBL/GenBank/DDBJ databases">
        <title>Mixed transmission modes and dynamic genome evolution in an obligate animal-bacterial symbiosis.</title>
        <authorList>
            <person name="Russell S.L."/>
            <person name="Corbett-Detig R.B."/>
            <person name="Cavanaugh C.M."/>
        </authorList>
    </citation>
    <scope>NUCLEOTIDE SEQUENCE [LARGE SCALE GENOMIC DNA]</scope>
    <source>
        <strain evidence="2">MA-KB16</strain>
    </source>
</reference>
<organism evidence="1 3">
    <name type="scientific">Solemya velum gill symbiont</name>
    <dbReference type="NCBI Taxonomy" id="2340"/>
    <lineage>
        <taxon>Bacteria</taxon>
        <taxon>Pseudomonadati</taxon>
        <taxon>Pseudomonadota</taxon>
        <taxon>Gammaproteobacteria</taxon>
        <taxon>sulfur-oxidizing symbionts</taxon>
    </lineage>
</organism>
<protein>
    <submittedName>
        <fullName evidence="1">Uncharacterized protein</fullName>
    </submittedName>
</protein>
<dbReference type="EMBL" id="MPNX01000012">
    <property type="protein sequence ID" value="OOY34663.1"/>
    <property type="molecule type" value="Genomic_DNA"/>
</dbReference>
<dbReference type="eggNOG" id="ENOG503328Z">
    <property type="taxonomic scope" value="Bacteria"/>
</dbReference>
<dbReference type="EMBL" id="JRAA01000002">
    <property type="protein sequence ID" value="KHF24576.1"/>
    <property type="molecule type" value="Genomic_DNA"/>
</dbReference>
<gene>
    <name evidence="2" type="ORF">BOV88_08630</name>
    <name evidence="1" type="ORF">JV46_02740</name>
</gene>
<accession>A0A0B0HAV7</accession>
<evidence type="ECO:0000313" key="1">
    <source>
        <dbReference type="EMBL" id="KHF24576.1"/>
    </source>
</evidence>
<dbReference type="OrthoDB" id="9800518at2"/>